<proteinExistence type="predicted"/>
<dbReference type="Gene3D" id="3.10.20.90">
    <property type="entry name" value="Phosphatidylinositol 3-kinase Catalytic Subunit, Chain A, domain 1"/>
    <property type="match status" value="1"/>
</dbReference>
<accession>A0A3B0KNS9</accession>
<dbReference type="EMBL" id="OUUW01000014">
    <property type="protein sequence ID" value="SPP88259.1"/>
    <property type="molecule type" value="Genomic_DNA"/>
</dbReference>
<dbReference type="Pfam" id="PF00240">
    <property type="entry name" value="ubiquitin"/>
    <property type="match status" value="1"/>
</dbReference>
<feature type="domain" description="Ubiquitin-like" evidence="1">
    <location>
        <begin position="7"/>
        <end position="75"/>
    </location>
</feature>
<dbReference type="InterPro" id="IPR029071">
    <property type="entry name" value="Ubiquitin-like_domsf"/>
</dbReference>
<gene>
    <name evidence="2" type="ORF">DGUA_6G019707</name>
</gene>
<evidence type="ECO:0000313" key="3">
    <source>
        <dbReference type="Proteomes" id="UP000268350"/>
    </source>
</evidence>
<evidence type="ECO:0000259" key="1">
    <source>
        <dbReference type="PROSITE" id="PS50053"/>
    </source>
</evidence>
<dbReference type="InterPro" id="IPR000626">
    <property type="entry name" value="Ubiquitin-like_dom"/>
</dbReference>
<dbReference type="SUPFAM" id="SSF54236">
    <property type="entry name" value="Ubiquitin-like"/>
    <property type="match status" value="1"/>
</dbReference>
<sequence>MNCVDSINILAKGSDFQPIISVRERELVLNLRDLVAVRFEQAIKNILLVFGGQVLRDAGTMDTVGITSGVTVHVVCFRGNIVHTSPPSETVDVSTSIPSMSIDCLANITNSNRLKMLVKRNVRMKVIQLA</sequence>
<dbReference type="OrthoDB" id="10016665at2759"/>
<evidence type="ECO:0000313" key="2">
    <source>
        <dbReference type="EMBL" id="SPP88259.1"/>
    </source>
</evidence>
<dbReference type="AlphaFoldDB" id="A0A3B0KNS9"/>
<protein>
    <recommendedName>
        <fullName evidence="1">Ubiquitin-like domain-containing protein</fullName>
    </recommendedName>
</protein>
<dbReference type="Proteomes" id="UP000268350">
    <property type="component" value="Unassembled WGS sequence"/>
</dbReference>
<keyword evidence="3" id="KW-1185">Reference proteome</keyword>
<dbReference type="STRING" id="7266.A0A3B0KNS9"/>
<name>A0A3B0KNS9_DROGU</name>
<reference evidence="3" key="1">
    <citation type="submission" date="2018-01" db="EMBL/GenBank/DDBJ databases">
        <authorList>
            <person name="Alioto T."/>
            <person name="Alioto T."/>
        </authorList>
    </citation>
    <scope>NUCLEOTIDE SEQUENCE [LARGE SCALE GENOMIC DNA]</scope>
</reference>
<organism evidence="2 3">
    <name type="scientific">Drosophila guanche</name>
    <name type="common">Fruit fly</name>
    <dbReference type="NCBI Taxonomy" id="7266"/>
    <lineage>
        <taxon>Eukaryota</taxon>
        <taxon>Metazoa</taxon>
        <taxon>Ecdysozoa</taxon>
        <taxon>Arthropoda</taxon>
        <taxon>Hexapoda</taxon>
        <taxon>Insecta</taxon>
        <taxon>Pterygota</taxon>
        <taxon>Neoptera</taxon>
        <taxon>Endopterygota</taxon>
        <taxon>Diptera</taxon>
        <taxon>Brachycera</taxon>
        <taxon>Muscomorpha</taxon>
        <taxon>Ephydroidea</taxon>
        <taxon>Drosophilidae</taxon>
        <taxon>Drosophila</taxon>
        <taxon>Sophophora</taxon>
    </lineage>
</organism>
<dbReference type="PROSITE" id="PS50053">
    <property type="entry name" value="UBIQUITIN_2"/>
    <property type="match status" value="1"/>
</dbReference>